<dbReference type="InterPro" id="IPR036388">
    <property type="entry name" value="WH-like_DNA-bd_sf"/>
</dbReference>
<keyword evidence="2" id="KW-1185">Reference proteome</keyword>
<dbReference type="EMBL" id="JAFBFH010000004">
    <property type="protein sequence ID" value="MBM7713821.1"/>
    <property type="molecule type" value="Genomic_DNA"/>
</dbReference>
<dbReference type="InterPro" id="IPR036390">
    <property type="entry name" value="WH_DNA-bd_sf"/>
</dbReference>
<reference evidence="1 2" key="1">
    <citation type="submission" date="2021-01" db="EMBL/GenBank/DDBJ databases">
        <title>Genomic Encyclopedia of Type Strains, Phase IV (KMG-IV): sequencing the most valuable type-strain genomes for metagenomic binning, comparative biology and taxonomic classification.</title>
        <authorList>
            <person name="Goeker M."/>
        </authorList>
    </citation>
    <scope>NUCLEOTIDE SEQUENCE [LARGE SCALE GENOMIC DNA]</scope>
    <source>
        <strain evidence="1 2">DSM 105453</strain>
    </source>
</reference>
<organism evidence="1 2">
    <name type="scientific">Siminovitchia thermophila</name>
    <dbReference type="NCBI Taxonomy" id="1245522"/>
    <lineage>
        <taxon>Bacteria</taxon>
        <taxon>Bacillati</taxon>
        <taxon>Bacillota</taxon>
        <taxon>Bacilli</taxon>
        <taxon>Bacillales</taxon>
        <taxon>Bacillaceae</taxon>
        <taxon>Siminovitchia</taxon>
    </lineage>
</organism>
<dbReference type="SUPFAM" id="SSF46785">
    <property type="entry name" value="Winged helix' DNA-binding domain"/>
    <property type="match status" value="1"/>
</dbReference>
<dbReference type="InterPro" id="IPR000944">
    <property type="entry name" value="Tscrpt_reg_Rrf2"/>
</dbReference>
<sequence length="145" mass="16133">MKLTKATNYALHTMLFLAVNPSDEHIGVAKLAERQKVSTTYLSKILTKLVKSGMIESVSGANGGYKLKPGWEELSLLDVIKAIEGLTPIFDYCLNHNPDCLIQKAIESAEEKLLDELNQTRIVDLANKMNKALSNEDGSYLNCRY</sequence>
<dbReference type="Proteomes" id="UP000823485">
    <property type="component" value="Unassembled WGS sequence"/>
</dbReference>
<gene>
    <name evidence="1" type="ORF">JOC94_000791</name>
</gene>
<dbReference type="Pfam" id="PF02082">
    <property type="entry name" value="Rrf2"/>
    <property type="match status" value="1"/>
</dbReference>
<evidence type="ECO:0000313" key="1">
    <source>
        <dbReference type="EMBL" id="MBM7713821.1"/>
    </source>
</evidence>
<dbReference type="RefSeq" id="WP_077113956.1">
    <property type="nucleotide sequence ID" value="NZ_JAFBFH010000004.1"/>
</dbReference>
<comment type="caution">
    <text evidence="1">The sequence shown here is derived from an EMBL/GenBank/DDBJ whole genome shotgun (WGS) entry which is preliminary data.</text>
</comment>
<protein>
    <submittedName>
        <fullName evidence="1">Rrf2 family protein</fullName>
    </submittedName>
</protein>
<proteinExistence type="predicted"/>
<dbReference type="NCBIfam" id="TIGR00738">
    <property type="entry name" value="rrf2_super"/>
    <property type="match status" value="1"/>
</dbReference>
<dbReference type="PROSITE" id="PS51197">
    <property type="entry name" value="HTH_RRF2_2"/>
    <property type="match status" value="1"/>
</dbReference>
<dbReference type="PANTHER" id="PTHR33221:SF9">
    <property type="entry name" value="RRF2 FAMILY PROTEIN"/>
    <property type="match status" value="1"/>
</dbReference>
<dbReference type="PANTHER" id="PTHR33221">
    <property type="entry name" value="WINGED HELIX-TURN-HELIX TRANSCRIPTIONAL REGULATOR, RRF2 FAMILY"/>
    <property type="match status" value="1"/>
</dbReference>
<accession>A0ABS2R5B8</accession>
<evidence type="ECO:0000313" key="2">
    <source>
        <dbReference type="Proteomes" id="UP000823485"/>
    </source>
</evidence>
<name>A0ABS2R5B8_9BACI</name>
<dbReference type="Gene3D" id="1.10.10.10">
    <property type="entry name" value="Winged helix-like DNA-binding domain superfamily/Winged helix DNA-binding domain"/>
    <property type="match status" value="1"/>
</dbReference>